<dbReference type="Proteomes" id="UP000195918">
    <property type="component" value="Unassembled WGS sequence"/>
</dbReference>
<dbReference type="GO" id="GO:0009401">
    <property type="term" value="P:phosphoenolpyruvate-dependent sugar phosphotransferase system"/>
    <property type="evidence" value="ECO:0007669"/>
    <property type="project" value="UniProtKB-KW"/>
</dbReference>
<reference evidence="14" key="1">
    <citation type="submission" date="2017-02" db="EMBL/GenBank/DDBJ databases">
        <authorList>
            <person name="Dridi B."/>
        </authorList>
    </citation>
    <scope>NUCLEOTIDE SEQUENCE [LARGE SCALE GENOMIC DNA]</scope>
    <source>
        <strain evidence="14">bH819</strain>
    </source>
</reference>
<evidence type="ECO:0000256" key="5">
    <source>
        <dbReference type="ARBA" id="ARBA00022597"/>
    </source>
</evidence>
<evidence type="ECO:0000256" key="11">
    <source>
        <dbReference type="ARBA" id="ARBA00030962"/>
    </source>
</evidence>
<evidence type="ECO:0000256" key="3">
    <source>
        <dbReference type="ARBA" id="ARBA00022448"/>
    </source>
</evidence>
<proteinExistence type="predicted"/>
<evidence type="ECO:0000256" key="1">
    <source>
        <dbReference type="ARBA" id="ARBA00002434"/>
    </source>
</evidence>
<evidence type="ECO:0000256" key="6">
    <source>
        <dbReference type="ARBA" id="ARBA00022679"/>
    </source>
</evidence>
<dbReference type="PANTHER" id="PTHR30181">
    <property type="entry name" value="MANNITOL PERMEASE IIC COMPONENT"/>
    <property type="match status" value="1"/>
</dbReference>
<dbReference type="RefSeq" id="WP_256958389.1">
    <property type="nucleotide sequence ID" value="NZ_FWFD01000003.1"/>
</dbReference>
<evidence type="ECO:0000259" key="12">
    <source>
        <dbReference type="PROSITE" id="PS51094"/>
    </source>
</evidence>
<gene>
    <name evidence="13" type="ORF">FM121_01500</name>
</gene>
<protein>
    <recommendedName>
        <fullName evidence="2">Mannitol-specific phosphotransferase enzyme IIA component</fullName>
    </recommendedName>
    <alternativeName>
        <fullName evidence="10">EIIA</fullName>
    </alternativeName>
    <alternativeName>
        <fullName evidence="11">EIII</fullName>
    </alternativeName>
    <alternativeName>
        <fullName evidence="9">PTS system mannitol-specific EIIA component</fullName>
    </alternativeName>
</protein>
<dbReference type="GO" id="GO:0090563">
    <property type="term" value="F:protein-phosphocysteine-sugar phosphotransferase activity"/>
    <property type="evidence" value="ECO:0007669"/>
    <property type="project" value="TreeGrafter"/>
</dbReference>
<dbReference type="InterPro" id="IPR050893">
    <property type="entry name" value="Sugar_PTS"/>
</dbReference>
<dbReference type="AlphaFoldDB" id="A0A1X6WKD7"/>
<comment type="function">
    <text evidence="1">The phosphoenolpyruvate-dependent sugar phosphotransferase system (sugar PTS), a major carbohydrate active transport system, catalyzes the phosphorylation of incoming sugar substrates concomitantly with their translocation across the cell membrane. The enzyme II CmtAB PTS system is involved in D-mannitol transport.</text>
</comment>
<evidence type="ECO:0000256" key="4">
    <source>
        <dbReference type="ARBA" id="ARBA00022553"/>
    </source>
</evidence>
<dbReference type="CDD" id="cd00211">
    <property type="entry name" value="PTS_IIA_fru"/>
    <property type="match status" value="1"/>
</dbReference>
<keyword evidence="3" id="KW-0813">Transport</keyword>
<dbReference type="GO" id="GO:0005886">
    <property type="term" value="C:plasma membrane"/>
    <property type="evidence" value="ECO:0007669"/>
    <property type="project" value="TreeGrafter"/>
</dbReference>
<accession>A0A1X6WKD7</accession>
<evidence type="ECO:0000256" key="8">
    <source>
        <dbReference type="ARBA" id="ARBA00022777"/>
    </source>
</evidence>
<organism evidence="13 14">
    <name type="scientific">Vagococcus fluvialis bH819</name>
    <dbReference type="NCBI Taxonomy" id="1255619"/>
    <lineage>
        <taxon>Bacteria</taxon>
        <taxon>Bacillati</taxon>
        <taxon>Bacillota</taxon>
        <taxon>Bacilli</taxon>
        <taxon>Lactobacillales</taxon>
        <taxon>Enterococcaceae</taxon>
        <taxon>Vagococcus</taxon>
    </lineage>
</organism>
<dbReference type="InterPro" id="IPR002178">
    <property type="entry name" value="PTS_EIIA_type-2_dom"/>
</dbReference>
<dbReference type="Gene3D" id="3.40.930.10">
    <property type="entry name" value="Mannitol-specific EII, Chain A"/>
    <property type="match status" value="1"/>
</dbReference>
<evidence type="ECO:0000256" key="9">
    <source>
        <dbReference type="ARBA" id="ARBA00029908"/>
    </source>
</evidence>
<evidence type="ECO:0000256" key="7">
    <source>
        <dbReference type="ARBA" id="ARBA00022683"/>
    </source>
</evidence>
<sequence>MKLSIDNISLNQSFETAEEAINYSGEQLVNLGYVTEDYLEKMQERHQLASVYIGNFVSLPHGSGNSEIVLEEGLFLTQVPDGVDFGNGSQRQIAIIIIAVAVKSENQLDFLQELAFFCSDIENIKKLSDSNDKNEVLKLLNQGLF</sequence>
<dbReference type="SUPFAM" id="SSF55804">
    <property type="entry name" value="Phoshotransferase/anion transport protein"/>
    <property type="match status" value="1"/>
</dbReference>
<dbReference type="InterPro" id="IPR016152">
    <property type="entry name" value="PTrfase/Anion_transptr"/>
</dbReference>
<dbReference type="EMBL" id="FWFD01000003">
    <property type="protein sequence ID" value="SLM84738.1"/>
    <property type="molecule type" value="Genomic_DNA"/>
</dbReference>
<name>A0A1X6WKD7_9ENTE</name>
<dbReference type="Pfam" id="PF00359">
    <property type="entry name" value="PTS_EIIA_2"/>
    <property type="match status" value="1"/>
</dbReference>
<dbReference type="PROSITE" id="PS51094">
    <property type="entry name" value="PTS_EIIA_TYPE_2"/>
    <property type="match status" value="1"/>
</dbReference>
<evidence type="ECO:0000256" key="10">
    <source>
        <dbReference type="ARBA" id="ARBA00030956"/>
    </source>
</evidence>
<evidence type="ECO:0000313" key="13">
    <source>
        <dbReference type="EMBL" id="SLM84738.1"/>
    </source>
</evidence>
<evidence type="ECO:0000313" key="14">
    <source>
        <dbReference type="Proteomes" id="UP000195918"/>
    </source>
</evidence>
<dbReference type="PANTHER" id="PTHR30181:SF2">
    <property type="entry name" value="PTS SYSTEM MANNITOL-SPECIFIC EIICBA COMPONENT"/>
    <property type="match status" value="1"/>
</dbReference>
<keyword evidence="4" id="KW-0597">Phosphoprotein</keyword>
<feature type="domain" description="PTS EIIA type-2" evidence="12">
    <location>
        <begin position="1"/>
        <end position="143"/>
    </location>
</feature>
<dbReference type="GO" id="GO:0016301">
    <property type="term" value="F:kinase activity"/>
    <property type="evidence" value="ECO:0007669"/>
    <property type="project" value="UniProtKB-KW"/>
</dbReference>
<keyword evidence="7" id="KW-0598">Phosphotransferase system</keyword>
<keyword evidence="5" id="KW-0762">Sugar transport</keyword>
<keyword evidence="14" id="KW-1185">Reference proteome</keyword>
<keyword evidence="6 13" id="KW-0808">Transferase</keyword>
<evidence type="ECO:0000256" key="2">
    <source>
        <dbReference type="ARBA" id="ARBA00014783"/>
    </source>
</evidence>
<keyword evidence="8" id="KW-0418">Kinase</keyword>